<gene>
    <name evidence="2" type="ORF">SAMN05421743_101403</name>
</gene>
<keyword evidence="1" id="KW-0472">Membrane</keyword>
<organism evidence="2 3">
    <name type="scientific">Thalassobacillus cyri</name>
    <dbReference type="NCBI Taxonomy" id="571932"/>
    <lineage>
        <taxon>Bacteria</taxon>
        <taxon>Bacillati</taxon>
        <taxon>Bacillota</taxon>
        <taxon>Bacilli</taxon>
        <taxon>Bacillales</taxon>
        <taxon>Bacillaceae</taxon>
        <taxon>Thalassobacillus</taxon>
    </lineage>
</organism>
<dbReference type="RefSeq" id="WP_093041724.1">
    <property type="nucleotide sequence ID" value="NZ_FNQR01000001.1"/>
</dbReference>
<dbReference type="Proteomes" id="UP000198584">
    <property type="component" value="Unassembled WGS sequence"/>
</dbReference>
<accession>A0A1H3WEH5</accession>
<sequence length="102" mass="11369">MNFFRILAVVFIAYLSYMAYEKGIELKAMGTNADGDGIGISFLGIQTAERVPEGNIPQHAHGFFVFSVILGTSGLLLLFLPLIKKLVPSSLKYWMRKQLETD</sequence>
<evidence type="ECO:0000256" key="1">
    <source>
        <dbReference type="SAM" id="Phobius"/>
    </source>
</evidence>
<keyword evidence="3" id="KW-1185">Reference proteome</keyword>
<protein>
    <submittedName>
        <fullName evidence="2">Uncharacterized protein</fullName>
    </submittedName>
</protein>
<dbReference type="AlphaFoldDB" id="A0A1H3WEH5"/>
<keyword evidence="1" id="KW-1133">Transmembrane helix</keyword>
<reference evidence="3" key="1">
    <citation type="submission" date="2016-10" db="EMBL/GenBank/DDBJ databases">
        <authorList>
            <person name="Varghese N."/>
            <person name="Submissions S."/>
        </authorList>
    </citation>
    <scope>NUCLEOTIDE SEQUENCE [LARGE SCALE GENOMIC DNA]</scope>
    <source>
        <strain evidence="3">CCM7597</strain>
    </source>
</reference>
<dbReference type="STRING" id="571932.SAMN05421743_101403"/>
<keyword evidence="1" id="KW-0812">Transmembrane</keyword>
<name>A0A1H3WEH5_9BACI</name>
<evidence type="ECO:0000313" key="2">
    <source>
        <dbReference type="EMBL" id="SDZ84648.1"/>
    </source>
</evidence>
<feature type="transmembrane region" description="Helical" evidence="1">
    <location>
        <begin position="63"/>
        <end position="83"/>
    </location>
</feature>
<dbReference type="EMBL" id="FNQR01000001">
    <property type="protein sequence ID" value="SDZ84648.1"/>
    <property type="molecule type" value="Genomic_DNA"/>
</dbReference>
<proteinExistence type="predicted"/>
<dbReference type="OrthoDB" id="2454425at2"/>
<evidence type="ECO:0000313" key="3">
    <source>
        <dbReference type="Proteomes" id="UP000198584"/>
    </source>
</evidence>